<feature type="compositionally biased region" description="Low complexity" evidence="1">
    <location>
        <begin position="37"/>
        <end position="51"/>
    </location>
</feature>
<organism evidence="4 5">
    <name type="scientific">Lasiosphaeria ovina</name>
    <dbReference type="NCBI Taxonomy" id="92902"/>
    <lineage>
        <taxon>Eukaryota</taxon>
        <taxon>Fungi</taxon>
        <taxon>Dikarya</taxon>
        <taxon>Ascomycota</taxon>
        <taxon>Pezizomycotina</taxon>
        <taxon>Sordariomycetes</taxon>
        <taxon>Sordariomycetidae</taxon>
        <taxon>Sordariales</taxon>
        <taxon>Lasiosphaeriaceae</taxon>
        <taxon>Lasiosphaeria</taxon>
    </lineage>
</organism>
<evidence type="ECO:0000256" key="1">
    <source>
        <dbReference type="SAM" id="MobiDB-lite"/>
    </source>
</evidence>
<dbReference type="SUPFAM" id="SSF144232">
    <property type="entry name" value="HIT/MYND zinc finger-like"/>
    <property type="match status" value="1"/>
</dbReference>
<gene>
    <name evidence="4" type="ORF">B0T24DRAFT_570564</name>
</gene>
<dbReference type="GO" id="GO:0033617">
    <property type="term" value="P:mitochondrial respiratory chain complex IV assembly"/>
    <property type="evidence" value="ECO:0007669"/>
    <property type="project" value="TreeGrafter"/>
</dbReference>
<dbReference type="GO" id="GO:0005739">
    <property type="term" value="C:mitochondrion"/>
    <property type="evidence" value="ECO:0007669"/>
    <property type="project" value="GOC"/>
</dbReference>
<proteinExistence type="predicted"/>
<evidence type="ECO:0000259" key="2">
    <source>
        <dbReference type="Pfam" id="PF13824"/>
    </source>
</evidence>
<dbReference type="InterPro" id="IPR032717">
    <property type="entry name" value="Mss51_Znf"/>
</dbReference>
<protein>
    <submittedName>
        <fullName evidence="4">Zinc-finger of mitochondrial splicing suppressor 51-domain-containing protein</fullName>
    </submittedName>
</protein>
<feature type="region of interest" description="Disordered" evidence="1">
    <location>
        <begin position="36"/>
        <end position="85"/>
    </location>
</feature>
<comment type="caution">
    <text evidence="4">The sequence shown here is derived from an EMBL/GenBank/DDBJ whole genome shotgun (WGS) entry which is preliminary data.</text>
</comment>
<reference evidence="4" key="2">
    <citation type="submission" date="2023-06" db="EMBL/GenBank/DDBJ databases">
        <authorList>
            <consortium name="Lawrence Berkeley National Laboratory"/>
            <person name="Haridas S."/>
            <person name="Hensen N."/>
            <person name="Bonometti L."/>
            <person name="Westerberg I."/>
            <person name="Brannstrom I.O."/>
            <person name="Guillou S."/>
            <person name="Cros-Aarteil S."/>
            <person name="Calhoun S."/>
            <person name="Kuo A."/>
            <person name="Mondo S."/>
            <person name="Pangilinan J."/>
            <person name="Riley R."/>
            <person name="Labutti K."/>
            <person name="Andreopoulos B."/>
            <person name="Lipzen A."/>
            <person name="Chen C."/>
            <person name="Yanf M."/>
            <person name="Daum C."/>
            <person name="Ng V."/>
            <person name="Clum A."/>
            <person name="Steindorff A."/>
            <person name="Ohm R."/>
            <person name="Martin F."/>
            <person name="Silar P."/>
            <person name="Natvig D."/>
            <person name="Lalanne C."/>
            <person name="Gautier V."/>
            <person name="Ament-Velasquez S.L."/>
            <person name="Kruys A."/>
            <person name="Hutchinson M.I."/>
            <person name="Powell A.J."/>
            <person name="Barry K."/>
            <person name="Miller A.N."/>
            <person name="Grigoriev I.V."/>
            <person name="Debuchy R."/>
            <person name="Gladieux P."/>
            <person name="Thoren M.H."/>
            <person name="Johannesson H."/>
        </authorList>
    </citation>
    <scope>NUCLEOTIDE SEQUENCE</scope>
    <source>
        <strain evidence="4">CBS 958.72</strain>
    </source>
</reference>
<dbReference type="GO" id="GO:0008270">
    <property type="term" value="F:zinc ion binding"/>
    <property type="evidence" value="ECO:0007669"/>
    <property type="project" value="UniProtKB-KW"/>
</dbReference>
<reference evidence="4" key="1">
    <citation type="journal article" date="2023" name="Mol. Phylogenet. Evol.">
        <title>Genome-scale phylogeny and comparative genomics of the fungal order Sordariales.</title>
        <authorList>
            <person name="Hensen N."/>
            <person name="Bonometti L."/>
            <person name="Westerberg I."/>
            <person name="Brannstrom I.O."/>
            <person name="Guillou S."/>
            <person name="Cros-Aarteil S."/>
            <person name="Calhoun S."/>
            <person name="Haridas S."/>
            <person name="Kuo A."/>
            <person name="Mondo S."/>
            <person name="Pangilinan J."/>
            <person name="Riley R."/>
            <person name="LaButti K."/>
            <person name="Andreopoulos B."/>
            <person name="Lipzen A."/>
            <person name="Chen C."/>
            <person name="Yan M."/>
            <person name="Daum C."/>
            <person name="Ng V."/>
            <person name="Clum A."/>
            <person name="Steindorff A."/>
            <person name="Ohm R.A."/>
            <person name="Martin F."/>
            <person name="Silar P."/>
            <person name="Natvig D.O."/>
            <person name="Lalanne C."/>
            <person name="Gautier V."/>
            <person name="Ament-Velasquez S.L."/>
            <person name="Kruys A."/>
            <person name="Hutchinson M.I."/>
            <person name="Powell A.J."/>
            <person name="Barry K."/>
            <person name="Miller A.N."/>
            <person name="Grigoriev I.V."/>
            <person name="Debuchy R."/>
            <person name="Gladieux P."/>
            <person name="Hiltunen Thoren M."/>
            <person name="Johannesson H."/>
        </authorList>
    </citation>
    <scope>NUCLEOTIDE SEQUENCE</scope>
    <source>
        <strain evidence="4">CBS 958.72</strain>
    </source>
</reference>
<accession>A0AAE0TTQ1</accession>
<dbReference type="Proteomes" id="UP001287356">
    <property type="component" value="Unassembled WGS sequence"/>
</dbReference>
<feature type="domain" description="Mitochondrial splicing suppressor 51-like C-terminal" evidence="3">
    <location>
        <begin position="282"/>
        <end position="468"/>
    </location>
</feature>
<dbReference type="EMBL" id="JAULSN010000002">
    <property type="protein sequence ID" value="KAK3380061.1"/>
    <property type="molecule type" value="Genomic_DNA"/>
</dbReference>
<dbReference type="Pfam" id="PF20179">
    <property type="entry name" value="MSS51_C"/>
    <property type="match status" value="1"/>
</dbReference>
<keyword evidence="4" id="KW-0863">Zinc-finger</keyword>
<dbReference type="InterPro" id="IPR046824">
    <property type="entry name" value="Mss51-like_C"/>
</dbReference>
<keyword evidence="4" id="KW-0479">Metal-binding</keyword>
<sequence length="497" mass="56222">MALPAELAARSAILRICTRCRTSPLLGSQSIRANGFLPSRQQQQQRSLHQPRIANSPRSVKTSVPRRLSSGVAQPSFSPGGVAAANRAGTAKKPVLQPDDLFHSFTNSPIPEIRRRAAYIRQHGSCPHPDHQPGTGGQPPAHVDFECPDCGIPVYCSKEHWADDYEAHLEICDTLRQINEDDHDLRTGRYFPEFEYAGPQMEEALVNMTNWDTFLYTRNFQAINHDRSMRQATRLLTFPVTVASVLHELSPYSYKSDGRITIEGLKSFSALRYTLHPPKSGGGTDIKGLRPEAPPVRLFILGARAESSLPRDVWIQLAHLFPLSRFHLIFIGPESMANRDDEFPLPPRTPSNRFGAVVEDRVWPSMKISTIVDYYHNIHKTGEFYPYDPYFDCFVLFHPGLGHPSSSHEWEETIPMLLETKAPVIVTGYTQADMDRDVEWVNRTSAGEFDILMEPGENTFRSLRWDLNDLDPQDISAGNWGVWAFRGKRYETTRKSP</sequence>
<evidence type="ECO:0000259" key="3">
    <source>
        <dbReference type="Pfam" id="PF20179"/>
    </source>
</evidence>
<evidence type="ECO:0000313" key="5">
    <source>
        <dbReference type="Proteomes" id="UP001287356"/>
    </source>
</evidence>
<name>A0AAE0TTQ1_9PEZI</name>
<keyword evidence="5" id="KW-1185">Reference proteome</keyword>
<dbReference type="PANTHER" id="PTHR28069">
    <property type="entry name" value="GH20023P"/>
    <property type="match status" value="1"/>
</dbReference>
<dbReference type="PANTHER" id="PTHR28069:SF1">
    <property type="entry name" value="PROTEIN MSS51, MITOCHONDRIAL"/>
    <property type="match status" value="1"/>
</dbReference>
<dbReference type="AlphaFoldDB" id="A0AAE0TTQ1"/>
<keyword evidence="4" id="KW-0862">Zinc</keyword>
<feature type="domain" description="Mitochondrial splicing suppressor 51 zinc-finger" evidence="2">
    <location>
        <begin position="126"/>
        <end position="185"/>
    </location>
</feature>
<dbReference type="Pfam" id="PF13824">
    <property type="entry name" value="zf-Mss51"/>
    <property type="match status" value="1"/>
</dbReference>
<evidence type="ECO:0000313" key="4">
    <source>
        <dbReference type="EMBL" id="KAK3380061.1"/>
    </source>
</evidence>